<dbReference type="Pfam" id="PF00106">
    <property type="entry name" value="adh_short"/>
    <property type="match status" value="1"/>
</dbReference>
<dbReference type="PRINTS" id="PR00080">
    <property type="entry name" value="SDRFAMILY"/>
</dbReference>
<protein>
    <submittedName>
        <fullName evidence="4">Oxidoreductase</fullName>
    </submittedName>
</protein>
<evidence type="ECO:0000313" key="4">
    <source>
        <dbReference type="EMBL" id="GBQ07383.1"/>
    </source>
</evidence>
<evidence type="ECO:0000256" key="1">
    <source>
        <dbReference type="ARBA" id="ARBA00006484"/>
    </source>
</evidence>
<evidence type="ECO:0000256" key="3">
    <source>
        <dbReference type="RuleBase" id="RU000363"/>
    </source>
</evidence>
<dbReference type="PRINTS" id="PR00081">
    <property type="entry name" value="GDHRDH"/>
</dbReference>
<comment type="similarity">
    <text evidence="1 3">Belongs to the short-chain dehydrogenases/reductases (SDR) family.</text>
</comment>
<comment type="caution">
    <text evidence="4">The sequence shown here is derived from an EMBL/GenBank/DDBJ whole genome shotgun (WGS) entry which is preliminary data.</text>
</comment>
<accession>A0ABQ0NZG8</accession>
<keyword evidence="5" id="KW-1185">Reference proteome</keyword>
<dbReference type="PANTHER" id="PTHR42901:SF1">
    <property type="entry name" value="ALCOHOL DEHYDROGENASE"/>
    <property type="match status" value="1"/>
</dbReference>
<gene>
    <name evidence="4" type="ORF">AA15669_1353</name>
</gene>
<organism evidence="4 5">
    <name type="scientific">Saccharibacter floricola DSM 15669</name>
    <dbReference type="NCBI Taxonomy" id="1123227"/>
    <lineage>
        <taxon>Bacteria</taxon>
        <taxon>Pseudomonadati</taxon>
        <taxon>Pseudomonadota</taxon>
        <taxon>Alphaproteobacteria</taxon>
        <taxon>Acetobacterales</taxon>
        <taxon>Acetobacteraceae</taxon>
        <taxon>Saccharibacter</taxon>
    </lineage>
</organism>
<dbReference type="Proteomes" id="UP001062901">
    <property type="component" value="Unassembled WGS sequence"/>
</dbReference>
<evidence type="ECO:0000256" key="2">
    <source>
        <dbReference type="ARBA" id="ARBA00023002"/>
    </source>
</evidence>
<dbReference type="PANTHER" id="PTHR42901">
    <property type="entry name" value="ALCOHOL DEHYDROGENASE"/>
    <property type="match status" value="1"/>
</dbReference>
<dbReference type="PROSITE" id="PS00061">
    <property type="entry name" value="ADH_SHORT"/>
    <property type="match status" value="1"/>
</dbReference>
<dbReference type="InterPro" id="IPR036291">
    <property type="entry name" value="NAD(P)-bd_dom_sf"/>
</dbReference>
<keyword evidence="2" id="KW-0560">Oxidoreductase</keyword>
<dbReference type="SUPFAM" id="SSF51735">
    <property type="entry name" value="NAD(P)-binding Rossmann-fold domains"/>
    <property type="match status" value="1"/>
</dbReference>
<dbReference type="RefSeq" id="WP_018981223.1">
    <property type="nucleotide sequence ID" value="NZ_BAQD01000026.1"/>
</dbReference>
<dbReference type="InterPro" id="IPR002347">
    <property type="entry name" value="SDR_fam"/>
</dbReference>
<proteinExistence type="inferred from homology"/>
<dbReference type="Gene3D" id="3.40.50.720">
    <property type="entry name" value="NAD(P)-binding Rossmann-like Domain"/>
    <property type="match status" value="1"/>
</dbReference>
<dbReference type="EMBL" id="BAQD01000026">
    <property type="protein sequence ID" value="GBQ07383.1"/>
    <property type="molecule type" value="Genomic_DNA"/>
</dbReference>
<name>A0ABQ0NZG8_9PROT</name>
<reference evidence="4" key="1">
    <citation type="submission" date="2013-04" db="EMBL/GenBank/DDBJ databases">
        <title>The genome sequencing project of 58 acetic acid bacteria.</title>
        <authorList>
            <person name="Okamoto-Kainuma A."/>
            <person name="Ishikawa M."/>
            <person name="Umino S."/>
            <person name="Koizumi Y."/>
            <person name="Shiwa Y."/>
            <person name="Yoshikawa H."/>
            <person name="Matsutani M."/>
            <person name="Matsushita K."/>
        </authorList>
    </citation>
    <scope>NUCLEOTIDE SEQUENCE</scope>
    <source>
        <strain evidence="4">DSM 15669</strain>
    </source>
</reference>
<sequence>MTSSQTILVTGATSGFGAALAKRLVKEGHRVIATGRRTERLTALHHTLGDALLPVTLDMTDISAIRNVPQQLPDAWRSVDVLINNAGLALGVGPAQDCDPNEWETMVHTNISGLIEITHAFLPGMIQRQQGYIISIGSTAGTYPYRGGNVYGATKAFVSQFMRNLRTDLLGTPLRVTNLEPGLCGGSEFSDVRLGDSAKAAAVYEGTAPLTPDDIAETVSWLLQLPAHMNINRIEMMPVCQASGGLSVQRTPSAS</sequence>
<evidence type="ECO:0000313" key="5">
    <source>
        <dbReference type="Proteomes" id="UP001062901"/>
    </source>
</evidence>
<dbReference type="InterPro" id="IPR020904">
    <property type="entry name" value="Sc_DH/Rdtase_CS"/>
</dbReference>